<dbReference type="SUPFAM" id="SSF46565">
    <property type="entry name" value="Chaperone J-domain"/>
    <property type="match status" value="1"/>
</dbReference>
<dbReference type="SMART" id="SM00271">
    <property type="entry name" value="DnaJ"/>
    <property type="match status" value="1"/>
</dbReference>
<dbReference type="EMBL" id="LAZR01024382">
    <property type="protein sequence ID" value="KKL75326.1"/>
    <property type="molecule type" value="Genomic_DNA"/>
</dbReference>
<dbReference type="InterPro" id="IPR002939">
    <property type="entry name" value="DnaJ_C"/>
</dbReference>
<feature type="domain" description="J" evidence="2">
    <location>
        <begin position="7"/>
        <end position="72"/>
    </location>
</feature>
<dbReference type="CDD" id="cd06257">
    <property type="entry name" value="DnaJ"/>
    <property type="match status" value="1"/>
</dbReference>
<comment type="caution">
    <text evidence="3">The sequence shown here is derived from an EMBL/GenBank/DDBJ whole genome shotgun (WGS) entry which is preliminary data.</text>
</comment>
<dbReference type="Gene3D" id="2.60.260.20">
    <property type="entry name" value="Urease metallochaperone UreE, N-terminal domain"/>
    <property type="match status" value="1"/>
</dbReference>
<dbReference type="InterPro" id="IPR001623">
    <property type="entry name" value="DnaJ_domain"/>
</dbReference>
<name>A0A0F9FA46_9ZZZZ</name>
<dbReference type="InterPro" id="IPR008971">
    <property type="entry name" value="HSP40/DnaJ_pept-bd"/>
</dbReference>
<dbReference type="AlphaFoldDB" id="A0A0F9FA46"/>
<dbReference type="PANTHER" id="PTHR43096:SF52">
    <property type="entry name" value="DNAJ HOMOLOG 1, MITOCHONDRIAL-RELATED"/>
    <property type="match status" value="1"/>
</dbReference>
<proteinExistence type="predicted"/>
<evidence type="ECO:0000313" key="3">
    <source>
        <dbReference type="EMBL" id="KKL75326.1"/>
    </source>
</evidence>
<keyword evidence="1" id="KW-0143">Chaperone</keyword>
<dbReference type="Pfam" id="PF01556">
    <property type="entry name" value="DnaJ_C"/>
    <property type="match status" value="1"/>
</dbReference>
<sequence length="251" mass="29027">VQMEQKDYYKILGIEKNAANQQIKNAYRRLAFKYHPDRNTSNSEAVEKMKSVNEAYAVLSNPKKRSEYDLLRQQFGYSAHQHFRKNYSDQDIFSGSDLNHIFEEMAKTAGLRGFDDIFREFYGPKLRTFEFHRPGLFGRGFVFFSRKAVLFLFNKLTGNRLPEKGQDITDTIYLYPSLAQEGGPYAYYLRRKSKKLIVQIPPGIKNRQKIRLSGLGKKGKGGGPAGDLYLKVYIKRSLVQWLRDTISGIRG</sequence>
<dbReference type="PANTHER" id="PTHR43096">
    <property type="entry name" value="DNAJ HOMOLOG 1, MITOCHONDRIAL-RELATED"/>
    <property type="match status" value="1"/>
</dbReference>
<dbReference type="PROSITE" id="PS50076">
    <property type="entry name" value="DNAJ_2"/>
    <property type="match status" value="1"/>
</dbReference>
<dbReference type="PRINTS" id="PR00625">
    <property type="entry name" value="JDOMAIN"/>
</dbReference>
<dbReference type="InterPro" id="IPR036869">
    <property type="entry name" value="J_dom_sf"/>
</dbReference>
<dbReference type="Pfam" id="PF00226">
    <property type="entry name" value="DnaJ"/>
    <property type="match status" value="1"/>
</dbReference>
<dbReference type="GO" id="GO:0005737">
    <property type="term" value="C:cytoplasm"/>
    <property type="evidence" value="ECO:0007669"/>
    <property type="project" value="TreeGrafter"/>
</dbReference>
<evidence type="ECO:0000256" key="1">
    <source>
        <dbReference type="ARBA" id="ARBA00023186"/>
    </source>
</evidence>
<dbReference type="GO" id="GO:0051082">
    <property type="term" value="F:unfolded protein binding"/>
    <property type="evidence" value="ECO:0007669"/>
    <property type="project" value="InterPro"/>
</dbReference>
<reference evidence="3" key="1">
    <citation type="journal article" date="2015" name="Nature">
        <title>Complex archaea that bridge the gap between prokaryotes and eukaryotes.</title>
        <authorList>
            <person name="Spang A."/>
            <person name="Saw J.H."/>
            <person name="Jorgensen S.L."/>
            <person name="Zaremba-Niedzwiedzka K."/>
            <person name="Martijn J."/>
            <person name="Lind A.E."/>
            <person name="van Eijk R."/>
            <person name="Schleper C."/>
            <person name="Guy L."/>
            <person name="Ettema T.J."/>
        </authorList>
    </citation>
    <scope>NUCLEOTIDE SEQUENCE</scope>
</reference>
<accession>A0A0F9FA46</accession>
<feature type="non-terminal residue" evidence="3">
    <location>
        <position position="1"/>
    </location>
</feature>
<dbReference type="GO" id="GO:0042026">
    <property type="term" value="P:protein refolding"/>
    <property type="evidence" value="ECO:0007669"/>
    <property type="project" value="TreeGrafter"/>
</dbReference>
<dbReference type="SUPFAM" id="SSF49493">
    <property type="entry name" value="HSP40/DnaJ peptide-binding domain"/>
    <property type="match status" value="1"/>
</dbReference>
<dbReference type="Gene3D" id="1.10.287.110">
    <property type="entry name" value="DnaJ domain"/>
    <property type="match status" value="1"/>
</dbReference>
<gene>
    <name evidence="3" type="ORF">LCGC14_2056030</name>
</gene>
<protein>
    <recommendedName>
        <fullName evidence="2">J domain-containing protein</fullName>
    </recommendedName>
</protein>
<evidence type="ECO:0000259" key="2">
    <source>
        <dbReference type="PROSITE" id="PS50076"/>
    </source>
</evidence>
<organism evidence="3">
    <name type="scientific">marine sediment metagenome</name>
    <dbReference type="NCBI Taxonomy" id="412755"/>
    <lineage>
        <taxon>unclassified sequences</taxon>
        <taxon>metagenomes</taxon>
        <taxon>ecological metagenomes</taxon>
    </lineage>
</organism>